<feature type="coiled-coil region" evidence="3">
    <location>
        <begin position="116"/>
        <end position="150"/>
    </location>
</feature>
<dbReference type="AlphaFoldDB" id="A0A1B6JCR7"/>
<dbReference type="GO" id="GO:0004828">
    <property type="term" value="F:serine-tRNA ligase activity"/>
    <property type="evidence" value="ECO:0007669"/>
    <property type="project" value="InterPro"/>
</dbReference>
<dbReference type="Pfam" id="PF00587">
    <property type="entry name" value="tRNA-synt_2b"/>
    <property type="match status" value="1"/>
</dbReference>
<keyword evidence="2" id="KW-0547">Nucleotide-binding</keyword>
<dbReference type="GO" id="GO:0006434">
    <property type="term" value="P:seryl-tRNA aminoacylation"/>
    <property type="evidence" value="ECO:0007669"/>
    <property type="project" value="InterPro"/>
</dbReference>
<feature type="domain" description="Aminoacyl-tRNA synthetase class II (G/ P/ S/T)" evidence="4">
    <location>
        <begin position="268"/>
        <end position="438"/>
    </location>
</feature>
<dbReference type="InterPro" id="IPR002314">
    <property type="entry name" value="aa-tRNA-synt_IIb"/>
</dbReference>
<dbReference type="SUPFAM" id="SSF55681">
    <property type="entry name" value="Class II aaRS and biotin synthetases"/>
    <property type="match status" value="1"/>
</dbReference>
<evidence type="ECO:0000313" key="6">
    <source>
        <dbReference type="EMBL" id="JAS97015.1"/>
    </source>
</evidence>
<dbReference type="PANTHER" id="PTHR11778">
    <property type="entry name" value="SERYL-TRNA SYNTHETASE"/>
    <property type="match status" value="1"/>
</dbReference>
<dbReference type="SUPFAM" id="SSF46589">
    <property type="entry name" value="tRNA-binding arm"/>
    <property type="match status" value="1"/>
</dbReference>
<dbReference type="EMBL" id="GECU01031878">
    <property type="protein sequence ID" value="JAS75828.1"/>
    <property type="molecule type" value="Transcribed_RNA"/>
</dbReference>
<reference evidence="6" key="1">
    <citation type="submission" date="2015-11" db="EMBL/GenBank/DDBJ databases">
        <title>De novo transcriptome assembly of four potential Pierce s Disease insect vectors from Arizona vineyards.</title>
        <authorList>
            <person name="Tassone E.E."/>
        </authorList>
    </citation>
    <scope>NUCLEOTIDE SEQUENCE</scope>
</reference>
<dbReference type="PIRSF" id="PIRSF001529">
    <property type="entry name" value="Ser-tRNA-synth_IIa"/>
    <property type="match status" value="1"/>
</dbReference>
<gene>
    <name evidence="6" type="ORF">g.26839</name>
    <name evidence="5" type="ORF">g.26840</name>
</gene>
<dbReference type="InterPro" id="IPR045864">
    <property type="entry name" value="aa-tRNA-synth_II/BPL/LPL"/>
</dbReference>
<dbReference type="EMBL" id="GECU01010691">
    <property type="protein sequence ID" value="JAS97015.1"/>
    <property type="molecule type" value="Transcribed_RNA"/>
</dbReference>
<dbReference type="GO" id="GO:0005524">
    <property type="term" value="F:ATP binding"/>
    <property type="evidence" value="ECO:0007669"/>
    <property type="project" value="UniProtKB-KW"/>
</dbReference>
<protein>
    <recommendedName>
        <fullName evidence="4">Aminoacyl-tRNA synthetase class II (G/ P/ S/T) domain-containing protein</fullName>
    </recommendedName>
</protein>
<evidence type="ECO:0000256" key="1">
    <source>
        <dbReference type="ARBA" id="ARBA00010728"/>
    </source>
</evidence>
<evidence type="ECO:0000256" key="2">
    <source>
        <dbReference type="PIRSR" id="PIRSR001529-2"/>
    </source>
</evidence>
<evidence type="ECO:0000256" key="3">
    <source>
        <dbReference type="SAM" id="Coils"/>
    </source>
</evidence>
<dbReference type="InterPro" id="IPR010978">
    <property type="entry name" value="tRNA-bd_arm"/>
</dbReference>
<accession>A0A1B6JCR7</accession>
<dbReference type="InterPro" id="IPR002317">
    <property type="entry name" value="Ser-tRNA-ligase_type_1"/>
</dbReference>
<keyword evidence="3" id="KW-0175">Coiled coil</keyword>
<organism evidence="6">
    <name type="scientific">Homalodisca liturata</name>
    <dbReference type="NCBI Taxonomy" id="320908"/>
    <lineage>
        <taxon>Eukaryota</taxon>
        <taxon>Metazoa</taxon>
        <taxon>Ecdysozoa</taxon>
        <taxon>Arthropoda</taxon>
        <taxon>Hexapoda</taxon>
        <taxon>Insecta</taxon>
        <taxon>Pterygota</taxon>
        <taxon>Neoptera</taxon>
        <taxon>Paraneoptera</taxon>
        <taxon>Hemiptera</taxon>
        <taxon>Auchenorrhyncha</taxon>
        <taxon>Membracoidea</taxon>
        <taxon>Cicadellidae</taxon>
        <taxon>Cicadellinae</taxon>
        <taxon>Proconiini</taxon>
        <taxon>Homalodisca</taxon>
    </lineage>
</organism>
<evidence type="ECO:0000313" key="5">
    <source>
        <dbReference type="EMBL" id="JAS75828.1"/>
    </source>
</evidence>
<keyword evidence="2" id="KW-0067">ATP-binding</keyword>
<sequence length="456" mass="52499">MACHLLRKPFFPKQTAFGNQFFSSVKSFPKSSLLISGERASDTFVVVTPHLDFDERFADLPLLEDNIKRRRLDLCVPEMKDSWYFYKDWNEKRLQLQENLTGIGARISEVIKYEDSKDKKIEMENLQRHKDLLREDLQNVKKNVWSLEDTVISDLLKLPNILHSSTPDNEEQLFIFDSENIEEKNNHLEVGVKLNMLEFRNKLTYFLKNRATLFELAVPELFFNHLVMKRFIRFSNPDFARSVLAEGVGIVPNDYSHLYLLANTEGNNDHLYLCGGASLFPFCGYHAKHSVPKQSLPLKYISSGRQYSPDTGSLPGLYSVNQSTSIQLFLATHSEDDIYCNFMCCVENLQDVFSILGLNFRIVNQPPYLLKSWESSRVSIEVFSPFHNVYVEVGSVSLIGDFISKRLRMCYSDKKVEPFLSVVSGSINIQTLLALCLERSHNDLFVPSALSTYMMK</sequence>
<feature type="binding site" evidence="2">
    <location>
        <begin position="392"/>
        <end position="395"/>
    </location>
    <ligand>
        <name>ATP</name>
        <dbReference type="ChEBI" id="CHEBI:30616"/>
    </ligand>
</feature>
<dbReference type="Gene3D" id="3.30.930.10">
    <property type="entry name" value="Bira Bifunctional Protein, Domain 2"/>
    <property type="match status" value="1"/>
</dbReference>
<evidence type="ECO:0000259" key="4">
    <source>
        <dbReference type="Pfam" id="PF00587"/>
    </source>
</evidence>
<name>A0A1B6JCR7_9HEMI</name>
<comment type="similarity">
    <text evidence="1">Belongs to the class-II aminoacyl-tRNA synthetase family. Type-1 seryl-tRNA synthetase subfamily.</text>
</comment>
<proteinExistence type="inferred from homology"/>